<keyword evidence="7" id="KW-0812">Transmembrane</keyword>
<protein>
    <recommendedName>
        <fullName evidence="6">ATP-dependent Clp protease proteolytic subunit</fullName>
    </recommendedName>
</protein>
<dbReference type="CDD" id="cd07016">
    <property type="entry name" value="S14_ClpP_1"/>
    <property type="match status" value="1"/>
</dbReference>
<evidence type="ECO:0000256" key="3">
    <source>
        <dbReference type="ARBA" id="ARBA00022670"/>
    </source>
</evidence>
<keyword evidence="5" id="KW-0720">Serine protease</keyword>
<evidence type="ECO:0000256" key="1">
    <source>
        <dbReference type="ARBA" id="ARBA00007039"/>
    </source>
</evidence>
<comment type="similarity">
    <text evidence="1 6">Belongs to the peptidase S14 family.</text>
</comment>
<evidence type="ECO:0000313" key="8">
    <source>
        <dbReference type="EMBL" id="URN94564.1"/>
    </source>
</evidence>
<dbReference type="EMBL" id="CP097899">
    <property type="protein sequence ID" value="URN94564.1"/>
    <property type="molecule type" value="Genomic_DNA"/>
</dbReference>
<evidence type="ECO:0000256" key="5">
    <source>
        <dbReference type="ARBA" id="ARBA00022825"/>
    </source>
</evidence>
<dbReference type="GO" id="GO:0004176">
    <property type="term" value="F:ATP-dependent peptidase activity"/>
    <property type="evidence" value="ECO:0007669"/>
    <property type="project" value="InterPro"/>
</dbReference>
<keyword evidence="7" id="KW-0472">Membrane</keyword>
<dbReference type="SUPFAM" id="SSF52096">
    <property type="entry name" value="ClpP/crotonase"/>
    <property type="match status" value="1"/>
</dbReference>
<accession>A0A9J6ZET3</accession>
<dbReference type="PANTHER" id="PTHR10381">
    <property type="entry name" value="ATP-DEPENDENT CLP PROTEASE PROTEOLYTIC SUBUNIT"/>
    <property type="match status" value="1"/>
</dbReference>
<keyword evidence="3 8" id="KW-0645">Protease</keyword>
<dbReference type="GO" id="GO:0009368">
    <property type="term" value="C:endopeptidase Clp complex"/>
    <property type="evidence" value="ECO:0007669"/>
    <property type="project" value="TreeGrafter"/>
</dbReference>
<keyword evidence="2" id="KW-0963">Cytoplasm</keyword>
<feature type="transmembrane region" description="Helical" evidence="7">
    <location>
        <begin position="84"/>
        <end position="101"/>
    </location>
</feature>
<evidence type="ECO:0000313" key="9">
    <source>
        <dbReference type="Proteomes" id="UP001056756"/>
    </source>
</evidence>
<sequence>MTQGKKYWEFKAQSQTEADLYLYIQIESWGGGYQAHSAKSFKDELDYLGNIQTLNIYINSPGGNVFEGMAIHSMLKRHKAYKRVYIDGLAASISSVIAMAGDEIIMPSNAMMMIHGASADGGGTSVEHRQLADLLDKATGSFSQTYLEKAGDKLDAETLSTLLTTDTWLTAQEAYDYGLCTEIVGANQVAASISKELFAQYKNVPESLQAMLKNEPQEPIATGFTQEQRQAIIAQTNFELQNLTNDLKGVKNNV</sequence>
<dbReference type="PANTHER" id="PTHR10381:SF70">
    <property type="entry name" value="ATP-DEPENDENT CLP PROTEASE PROTEOLYTIC SUBUNIT"/>
    <property type="match status" value="1"/>
</dbReference>
<dbReference type="GO" id="GO:0051117">
    <property type="term" value="F:ATPase binding"/>
    <property type="evidence" value="ECO:0007669"/>
    <property type="project" value="TreeGrafter"/>
</dbReference>
<evidence type="ECO:0000256" key="6">
    <source>
        <dbReference type="RuleBase" id="RU003567"/>
    </source>
</evidence>
<gene>
    <name evidence="8" type="ORF">NAG76_22570</name>
</gene>
<dbReference type="InterPro" id="IPR001907">
    <property type="entry name" value="ClpP"/>
</dbReference>
<dbReference type="AlphaFoldDB" id="A0A9J6ZET3"/>
<dbReference type="Proteomes" id="UP001056756">
    <property type="component" value="Chromosome"/>
</dbReference>
<dbReference type="KEGG" id="plig:NAG76_22570"/>
<dbReference type="Pfam" id="PF00574">
    <property type="entry name" value="CLP_protease"/>
    <property type="match status" value="1"/>
</dbReference>
<dbReference type="Gene3D" id="3.90.226.10">
    <property type="entry name" value="2-enoyl-CoA Hydratase, Chain A, domain 1"/>
    <property type="match status" value="1"/>
</dbReference>
<dbReference type="GO" id="GO:0006515">
    <property type="term" value="P:protein quality control for misfolded or incompletely synthesized proteins"/>
    <property type="evidence" value="ECO:0007669"/>
    <property type="project" value="TreeGrafter"/>
</dbReference>
<dbReference type="InterPro" id="IPR023562">
    <property type="entry name" value="ClpP/TepA"/>
</dbReference>
<evidence type="ECO:0000256" key="7">
    <source>
        <dbReference type="SAM" id="Phobius"/>
    </source>
</evidence>
<dbReference type="InterPro" id="IPR029045">
    <property type="entry name" value="ClpP/crotonase-like_dom_sf"/>
</dbReference>
<organism evidence="8 9">
    <name type="scientific">Candidatus Pristimantibacillus lignocellulolyticus</name>
    <dbReference type="NCBI Taxonomy" id="2994561"/>
    <lineage>
        <taxon>Bacteria</taxon>
        <taxon>Bacillati</taxon>
        <taxon>Bacillota</taxon>
        <taxon>Bacilli</taxon>
        <taxon>Bacillales</taxon>
        <taxon>Paenibacillaceae</taxon>
        <taxon>Candidatus Pristimantibacillus</taxon>
    </lineage>
</organism>
<proteinExistence type="inferred from homology"/>
<name>A0A9J6ZET3_9BACL</name>
<dbReference type="NCBIfam" id="NF045542">
    <property type="entry name" value="Clp_rel_HeadMat"/>
    <property type="match status" value="1"/>
</dbReference>
<keyword evidence="7" id="KW-1133">Transmembrane helix</keyword>
<dbReference type="GO" id="GO:0004252">
    <property type="term" value="F:serine-type endopeptidase activity"/>
    <property type="evidence" value="ECO:0007669"/>
    <property type="project" value="InterPro"/>
</dbReference>
<reference evidence="8" key="1">
    <citation type="submission" date="2022-05" db="EMBL/GenBank/DDBJ databases">
        <title>Novel bacterial taxa in a minimal lignocellulolytic consortium and its capacity to transform plastics disclosed by genome-resolved metagenomics.</title>
        <authorList>
            <person name="Rodriguez C.A.D."/>
            <person name="Diaz-Garcia L."/>
            <person name="Herrera K."/>
            <person name="Tarazona N.A."/>
            <person name="Sproer C."/>
            <person name="Overmann J."/>
            <person name="Jimenez D.J."/>
        </authorList>
    </citation>
    <scope>NUCLEOTIDE SEQUENCE</scope>
    <source>
        <strain evidence="8">MAG5</strain>
    </source>
</reference>
<dbReference type="PRINTS" id="PR00127">
    <property type="entry name" value="CLPPROTEASEP"/>
</dbReference>
<keyword evidence="4" id="KW-0378">Hydrolase</keyword>
<evidence type="ECO:0000256" key="2">
    <source>
        <dbReference type="ARBA" id="ARBA00022490"/>
    </source>
</evidence>
<evidence type="ECO:0000256" key="4">
    <source>
        <dbReference type="ARBA" id="ARBA00022801"/>
    </source>
</evidence>